<evidence type="ECO:0000313" key="1">
    <source>
        <dbReference type="EMBL" id="KAF9474605.1"/>
    </source>
</evidence>
<dbReference type="GO" id="GO:0008832">
    <property type="term" value="F:dGTPase activity"/>
    <property type="evidence" value="ECO:0007669"/>
    <property type="project" value="TreeGrafter"/>
</dbReference>
<dbReference type="EMBL" id="MU155370">
    <property type="protein sequence ID" value="KAF9474605.1"/>
    <property type="molecule type" value="Genomic_DNA"/>
</dbReference>
<keyword evidence="2" id="KW-1185">Reference proteome</keyword>
<evidence type="ECO:0000313" key="2">
    <source>
        <dbReference type="Proteomes" id="UP000807469"/>
    </source>
</evidence>
<dbReference type="SUPFAM" id="SSF109604">
    <property type="entry name" value="HD-domain/PDEase-like"/>
    <property type="match status" value="1"/>
</dbReference>
<dbReference type="Gene3D" id="3.30.70.2760">
    <property type="match status" value="1"/>
</dbReference>
<organism evidence="1 2">
    <name type="scientific">Pholiota conissans</name>
    <dbReference type="NCBI Taxonomy" id="109636"/>
    <lineage>
        <taxon>Eukaryota</taxon>
        <taxon>Fungi</taxon>
        <taxon>Dikarya</taxon>
        <taxon>Basidiomycota</taxon>
        <taxon>Agaricomycotina</taxon>
        <taxon>Agaricomycetes</taxon>
        <taxon>Agaricomycetidae</taxon>
        <taxon>Agaricales</taxon>
        <taxon>Agaricineae</taxon>
        <taxon>Strophariaceae</taxon>
        <taxon>Pholiota</taxon>
    </lineage>
</organism>
<comment type="caution">
    <text evidence="1">The sequence shown here is derived from an EMBL/GenBank/DDBJ whole genome shotgun (WGS) entry which is preliminary data.</text>
</comment>
<dbReference type="OrthoDB" id="9991235at2759"/>
<dbReference type="GO" id="GO:0006203">
    <property type="term" value="P:dGTP catabolic process"/>
    <property type="evidence" value="ECO:0007669"/>
    <property type="project" value="TreeGrafter"/>
</dbReference>
<dbReference type="AlphaFoldDB" id="A0A9P5YVF4"/>
<name>A0A9P5YVF4_9AGAR</name>
<reference evidence="1" key="1">
    <citation type="submission" date="2020-11" db="EMBL/GenBank/DDBJ databases">
        <authorList>
            <consortium name="DOE Joint Genome Institute"/>
            <person name="Ahrendt S."/>
            <person name="Riley R."/>
            <person name="Andreopoulos W."/>
            <person name="Labutti K."/>
            <person name="Pangilinan J."/>
            <person name="Ruiz-Duenas F.J."/>
            <person name="Barrasa J.M."/>
            <person name="Sanchez-Garcia M."/>
            <person name="Camarero S."/>
            <person name="Miyauchi S."/>
            <person name="Serrano A."/>
            <person name="Linde D."/>
            <person name="Babiker R."/>
            <person name="Drula E."/>
            <person name="Ayuso-Fernandez I."/>
            <person name="Pacheco R."/>
            <person name="Padilla G."/>
            <person name="Ferreira P."/>
            <person name="Barriuso J."/>
            <person name="Kellner H."/>
            <person name="Castanera R."/>
            <person name="Alfaro M."/>
            <person name="Ramirez L."/>
            <person name="Pisabarro A.G."/>
            <person name="Kuo A."/>
            <person name="Tritt A."/>
            <person name="Lipzen A."/>
            <person name="He G."/>
            <person name="Yan M."/>
            <person name="Ng V."/>
            <person name="Cullen D."/>
            <person name="Martin F."/>
            <person name="Rosso M.-N."/>
            <person name="Henrissat B."/>
            <person name="Hibbett D."/>
            <person name="Martinez A.T."/>
            <person name="Grigoriev I.V."/>
        </authorList>
    </citation>
    <scope>NUCLEOTIDE SEQUENCE</scope>
    <source>
        <strain evidence="1">CIRM-BRFM 674</strain>
    </source>
</reference>
<dbReference type="InterPro" id="IPR050135">
    <property type="entry name" value="dGTPase-like"/>
</dbReference>
<dbReference type="Gene3D" id="1.10.3210.10">
    <property type="entry name" value="Hypothetical protein af1432"/>
    <property type="match status" value="2"/>
</dbReference>
<proteinExistence type="predicted"/>
<dbReference type="PANTHER" id="PTHR11373:SF4">
    <property type="entry name" value="DEOXYNUCLEOSIDE TRIPHOSPHATE TRIPHOSPHOHYDROLASE SAMHD1"/>
    <property type="match status" value="1"/>
</dbReference>
<sequence>MSKMENLSDNSKSISKRLSSTCIRVIKDSVHDYIQIRSPVSISLIDSRPFQRLRRILQMGTKFYVWPNANHVRFEHSLGSAHLGGALVTHLQQEQPEPLYPSLSQAPASNGNTRTGQMMFDYALEDKKIYMSLKDREFVKALISGDDSRVPDEKAFLFDIVANKRNGLDVDKLDYIHHDSQRTGMHIDLSIKRIMNSARVINNEICYAIKDANVIAELGHSRFKLHKMVYNHKSAIAIEYMILDVLLAAEPFLKIAEDVFEPERFLHLTDDIIFRIGASEDPELAESRAILRRIFTRELYKRVAYKIVCWDLRDYYRKHLTPEHIAEAVNGSSEYPILNIQGHDISLSAGNPATLKASDVIVAFADAHHGMKNRNPMDFVRFYSKDKPNESRHAQESEYATVKPLYFAEVMIDVYPKNPNMKA</sequence>
<dbReference type="PANTHER" id="PTHR11373">
    <property type="entry name" value="DEOXYNUCLEOSIDE TRIPHOSPHATE TRIPHOSPHOHYDROLASE"/>
    <property type="match status" value="1"/>
</dbReference>
<gene>
    <name evidence="1" type="ORF">BDN70DRAFT_307702</name>
</gene>
<dbReference type="Proteomes" id="UP000807469">
    <property type="component" value="Unassembled WGS sequence"/>
</dbReference>
<protein>
    <submittedName>
        <fullName evidence="1">Uncharacterized protein</fullName>
    </submittedName>
</protein>
<accession>A0A9P5YVF4</accession>